<keyword evidence="2" id="KW-1185">Reference proteome</keyword>
<dbReference type="PaxDb" id="2850-Phatr54869"/>
<dbReference type="AlphaFoldDB" id="B7G685"/>
<dbReference type="SUPFAM" id="SSF52047">
    <property type="entry name" value="RNI-like"/>
    <property type="match status" value="1"/>
</dbReference>
<dbReference type="PANTHER" id="PTHR46761:SF2">
    <property type="entry name" value="RAN GTPASE-ACTIVATING PROTEIN 1"/>
    <property type="match status" value="1"/>
</dbReference>
<gene>
    <name evidence="1" type="ORF">PHATRDRAFT_54869</name>
</gene>
<evidence type="ECO:0000313" key="2">
    <source>
        <dbReference type="Proteomes" id="UP000000759"/>
    </source>
</evidence>
<dbReference type="InParanoid" id="B7G685"/>
<dbReference type="InterPro" id="IPR001611">
    <property type="entry name" value="Leu-rich_rpt"/>
</dbReference>
<protein>
    <submittedName>
        <fullName evidence="1">Uncharacterized protein</fullName>
    </submittedName>
</protein>
<dbReference type="HOGENOM" id="CLU_616061_0_0_1"/>
<dbReference type="EMBL" id="CM000618">
    <property type="protein sequence ID" value="EEC45968.1"/>
    <property type="molecule type" value="Genomic_DNA"/>
</dbReference>
<dbReference type="Gene3D" id="3.80.10.10">
    <property type="entry name" value="Ribonuclease Inhibitor"/>
    <property type="match status" value="2"/>
</dbReference>
<sequence length="445" mass="48237">MTVHVTLHTSGPRNVVQVADAESILQNFQATLARYTTDDGSALVDKLDLSGRAWPLSSLQVLEAFFEAHVVDTVRVLKIDDIIASLPTVDGLASLRWFARVFQHAPVAVLNLNDNALGTRGMAEIRPLLSNPHIRHLALDNVGISEAVVATLATILSHSSGDDPDTPGPLQLQSLSLGRNQIGIEGARSVGELLALCPHLESFSYASSRPQLAGTLALVQGLEKSEVTSLRYLNFEDCVFRGGDGEDPTQVLKTVLCRSPKLHTLLLPDCELGPAGLLLVILGIRYAKPPLTVLDLSANNAGPGGTYALGELLEYTDAPQTLQSLAFDNNEVETADVLNCVLRPVIRSPRVALRELRLEGNELEGLALQLLIDNPIPSLRALHLEENMDIGRQRAQRLQALYQTMGCVVYVDENLEIDENDDHDEEQKDDDAVDALVDSVKGLAV</sequence>
<organism evidence="1 2">
    <name type="scientific">Phaeodactylum tricornutum (strain CCAP 1055/1)</name>
    <dbReference type="NCBI Taxonomy" id="556484"/>
    <lineage>
        <taxon>Eukaryota</taxon>
        <taxon>Sar</taxon>
        <taxon>Stramenopiles</taxon>
        <taxon>Ochrophyta</taxon>
        <taxon>Bacillariophyta</taxon>
        <taxon>Bacillariophyceae</taxon>
        <taxon>Bacillariophycidae</taxon>
        <taxon>Naviculales</taxon>
        <taxon>Phaeodactylaceae</taxon>
        <taxon>Phaeodactylum</taxon>
    </lineage>
</organism>
<name>B7G685_PHATC</name>
<dbReference type="PANTHER" id="PTHR46761">
    <property type="entry name" value="RAN GTPASE-ACTIVATING PROTEIN 1"/>
    <property type="match status" value="1"/>
</dbReference>
<accession>B7G685</accession>
<dbReference type="Proteomes" id="UP000000759">
    <property type="component" value="Chromosome 16"/>
</dbReference>
<dbReference type="GeneID" id="7203505"/>
<dbReference type="Pfam" id="PF13516">
    <property type="entry name" value="LRR_6"/>
    <property type="match status" value="1"/>
</dbReference>
<dbReference type="InterPro" id="IPR045203">
    <property type="entry name" value="RanGAP1/2"/>
</dbReference>
<dbReference type="OMA" id="TCIAAKQ"/>
<dbReference type="SMART" id="SM00368">
    <property type="entry name" value="LRR_RI"/>
    <property type="match status" value="4"/>
</dbReference>
<proteinExistence type="predicted"/>
<dbReference type="RefSeq" id="XP_002182681.1">
    <property type="nucleotide sequence ID" value="XM_002182645.1"/>
</dbReference>
<dbReference type="InterPro" id="IPR032675">
    <property type="entry name" value="LRR_dom_sf"/>
</dbReference>
<reference evidence="1 2" key="1">
    <citation type="journal article" date="2008" name="Nature">
        <title>The Phaeodactylum genome reveals the evolutionary history of diatom genomes.</title>
        <authorList>
            <person name="Bowler C."/>
            <person name="Allen A.E."/>
            <person name="Badger J.H."/>
            <person name="Grimwood J."/>
            <person name="Jabbari K."/>
            <person name="Kuo A."/>
            <person name="Maheswari U."/>
            <person name="Martens C."/>
            <person name="Maumus F."/>
            <person name="Otillar R.P."/>
            <person name="Rayko E."/>
            <person name="Salamov A."/>
            <person name="Vandepoele K."/>
            <person name="Beszteri B."/>
            <person name="Gruber A."/>
            <person name="Heijde M."/>
            <person name="Katinka M."/>
            <person name="Mock T."/>
            <person name="Valentin K."/>
            <person name="Verret F."/>
            <person name="Berges J.A."/>
            <person name="Brownlee C."/>
            <person name="Cadoret J.P."/>
            <person name="Chiovitti A."/>
            <person name="Choi C.J."/>
            <person name="Coesel S."/>
            <person name="De Martino A."/>
            <person name="Detter J.C."/>
            <person name="Durkin C."/>
            <person name="Falciatore A."/>
            <person name="Fournet J."/>
            <person name="Haruta M."/>
            <person name="Huysman M.J."/>
            <person name="Jenkins B.D."/>
            <person name="Jiroutova K."/>
            <person name="Jorgensen R.E."/>
            <person name="Joubert Y."/>
            <person name="Kaplan A."/>
            <person name="Kroger N."/>
            <person name="Kroth P.G."/>
            <person name="La Roche J."/>
            <person name="Lindquist E."/>
            <person name="Lommer M."/>
            <person name="Martin-Jezequel V."/>
            <person name="Lopez P.J."/>
            <person name="Lucas S."/>
            <person name="Mangogna M."/>
            <person name="McGinnis K."/>
            <person name="Medlin L.K."/>
            <person name="Montsant A."/>
            <person name="Oudot-Le Secq M.P."/>
            <person name="Napoli C."/>
            <person name="Obornik M."/>
            <person name="Parker M.S."/>
            <person name="Petit J.L."/>
            <person name="Porcel B.M."/>
            <person name="Poulsen N."/>
            <person name="Robison M."/>
            <person name="Rychlewski L."/>
            <person name="Rynearson T.A."/>
            <person name="Schmutz J."/>
            <person name="Shapiro H."/>
            <person name="Siaut M."/>
            <person name="Stanley M."/>
            <person name="Sussman M.R."/>
            <person name="Taylor A.R."/>
            <person name="Vardi A."/>
            <person name="von Dassow P."/>
            <person name="Vyverman W."/>
            <person name="Willis A."/>
            <person name="Wyrwicz L.S."/>
            <person name="Rokhsar D.S."/>
            <person name="Weissenbach J."/>
            <person name="Armbrust E.V."/>
            <person name="Green B.R."/>
            <person name="Van de Peer Y."/>
            <person name="Grigoriev I.V."/>
        </authorList>
    </citation>
    <scope>NUCLEOTIDE SEQUENCE [LARGE SCALE GENOMIC DNA]</scope>
    <source>
        <strain evidence="1 2">CCAP 1055/1</strain>
    </source>
</reference>
<dbReference type="eggNOG" id="KOG1909">
    <property type="taxonomic scope" value="Eukaryota"/>
</dbReference>
<dbReference type="STRING" id="556484.B7G685"/>
<dbReference type="GO" id="GO:0005096">
    <property type="term" value="F:GTPase activator activity"/>
    <property type="evidence" value="ECO:0007669"/>
    <property type="project" value="InterPro"/>
</dbReference>
<reference evidence="2" key="2">
    <citation type="submission" date="2008-08" db="EMBL/GenBank/DDBJ databases">
        <authorList>
            <consortium name="Diatom Consortium"/>
            <person name="Grigoriev I."/>
            <person name="Grimwood J."/>
            <person name="Kuo A."/>
            <person name="Otillar R.P."/>
            <person name="Salamov A."/>
            <person name="Detter J.C."/>
            <person name="Lindquist E."/>
            <person name="Shapiro H."/>
            <person name="Lucas S."/>
            <person name="Glavina del Rio T."/>
            <person name="Pitluck S."/>
            <person name="Rokhsar D."/>
            <person name="Bowler C."/>
        </authorList>
    </citation>
    <scope>GENOME REANNOTATION</scope>
    <source>
        <strain evidence="2">CCAP 1055/1</strain>
    </source>
</reference>
<dbReference type="KEGG" id="pti:PHATRDRAFT_54869"/>
<dbReference type="OrthoDB" id="48546at2759"/>
<evidence type="ECO:0000313" key="1">
    <source>
        <dbReference type="EMBL" id="EEC45968.1"/>
    </source>
</evidence>